<accession>C5CLC5</accession>
<dbReference type="InterPro" id="IPR039261">
    <property type="entry name" value="FNR_nucleotide-bd"/>
</dbReference>
<organism evidence="2">
    <name type="scientific">Variovorax paradoxus (strain S110)</name>
    <dbReference type="NCBI Taxonomy" id="543728"/>
    <lineage>
        <taxon>Bacteria</taxon>
        <taxon>Pseudomonadati</taxon>
        <taxon>Pseudomonadota</taxon>
        <taxon>Betaproteobacteria</taxon>
        <taxon>Burkholderiales</taxon>
        <taxon>Comamonadaceae</taxon>
        <taxon>Variovorax</taxon>
    </lineage>
</organism>
<dbReference type="KEGG" id="vap:Vapar_0662"/>
<dbReference type="Gene3D" id="3.40.50.80">
    <property type="entry name" value="Nucleotide-binding domain of ferredoxin-NADP reductase (FNR) module"/>
    <property type="match status" value="1"/>
</dbReference>
<dbReference type="Gene3D" id="2.40.30.10">
    <property type="entry name" value="Translation factors"/>
    <property type="match status" value="1"/>
</dbReference>
<dbReference type="SUPFAM" id="SSF50475">
    <property type="entry name" value="FMN-binding split barrel"/>
    <property type="match status" value="1"/>
</dbReference>
<dbReference type="Pfam" id="PF00970">
    <property type="entry name" value="FAD_binding_6"/>
    <property type="match status" value="1"/>
</dbReference>
<dbReference type="Pfam" id="PF00111">
    <property type="entry name" value="Fer2"/>
    <property type="match status" value="1"/>
</dbReference>
<dbReference type="SUPFAM" id="SSF52343">
    <property type="entry name" value="Ferredoxin reductase-like, C-terminal NADP-linked domain"/>
    <property type="match status" value="1"/>
</dbReference>
<dbReference type="STRING" id="543728.Vapar_0662"/>
<dbReference type="GO" id="GO:0051537">
    <property type="term" value="F:2 iron, 2 sulfur cluster binding"/>
    <property type="evidence" value="ECO:0007669"/>
    <property type="project" value="InterPro"/>
</dbReference>
<dbReference type="InterPro" id="IPR036010">
    <property type="entry name" value="2Fe-2S_ferredoxin-like_sf"/>
</dbReference>
<feature type="domain" description="FAD-binding FR-type" evidence="1">
    <location>
        <begin position="335"/>
        <end position="437"/>
    </location>
</feature>
<dbReference type="eggNOG" id="COG1018">
    <property type="taxonomic scope" value="Bacteria"/>
</dbReference>
<dbReference type="InterPro" id="IPR006058">
    <property type="entry name" value="2Fe2S_fd_BS"/>
</dbReference>
<evidence type="ECO:0000313" key="2">
    <source>
        <dbReference type="EMBL" id="ACS17320.1"/>
    </source>
</evidence>
<dbReference type="InterPro" id="IPR008333">
    <property type="entry name" value="Cbr1-like_FAD-bd_dom"/>
</dbReference>
<dbReference type="InterPro" id="IPR012349">
    <property type="entry name" value="Split_barrel_FMN-bd"/>
</dbReference>
<dbReference type="PANTHER" id="PTHR42815:SF2">
    <property type="entry name" value="FAD-BINDING, PUTATIVE (AFU_ORTHOLOGUE AFUA_6G07600)-RELATED"/>
    <property type="match status" value="1"/>
</dbReference>
<gene>
    <name evidence="2" type="ordered locus">Vapar_0662</name>
</gene>
<dbReference type="Pfam" id="PF00175">
    <property type="entry name" value="NAD_binding_1"/>
    <property type="match status" value="1"/>
</dbReference>
<dbReference type="InterPro" id="IPR017938">
    <property type="entry name" value="Riboflavin_synthase-like_b-brl"/>
</dbReference>
<name>C5CLC5_VARPS</name>
<dbReference type="Gene3D" id="3.10.20.30">
    <property type="match status" value="1"/>
</dbReference>
<dbReference type="PROSITE" id="PS51384">
    <property type="entry name" value="FAD_FR"/>
    <property type="match status" value="1"/>
</dbReference>
<dbReference type="eggNOG" id="COG3576">
    <property type="taxonomic scope" value="Bacteria"/>
</dbReference>
<dbReference type="OrthoDB" id="9796486at2"/>
<dbReference type="HOGENOM" id="CLU_025773_0_0_4"/>
<dbReference type="SUPFAM" id="SSF54292">
    <property type="entry name" value="2Fe-2S ferredoxin-like"/>
    <property type="match status" value="1"/>
</dbReference>
<dbReference type="AlphaFoldDB" id="C5CLC5"/>
<dbReference type="CDD" id="cd00207">
    <property type="entry name" value="fer2"/>
    <property type="match status" value="1"/>
</dbReference>
<dbReference type="InterPro" id="IPR017927">
    <property type="entry name" value="FAD-bd_FR_type"/>
</dbReference>
<dbReference type="EMBL" id="CP001635">
    <property type="protein sequence ID" value="ACS17320.1"/>
    <property type="molecule type" value="Genomic_DNA"/>
</dbReference>
<reference evidence="2" key="1">
    <citation type="submission" date="2009-06" db="EMBL/GenBank/DDBJ databases">
        <title>Complete sequence of chromosome 1 of Variovorax paradoxus S110.</title>
        <authorList>
            <consortium name="US DOE Joint Genome Institute"/>
            <person name="Lucas S."/>
            <person name="Copeland A."/>
            <person name="Lapidus A."/>
            <person name="Glavina del Rio T."/>
            <person name="Tice H."/>
            <person name="Bruce D."/>
            <person name="Goodwin L."/>
            <person name="Pitluck S."/>
            <person name="Chertkov O."/>
            <person name="Brettin T."/>
            <person name="Detter J.C."/>
            <person name="Han C."/>
            <person name="Larimer F."/>
            <person name="Land M."/>
            <person name="Hauser L."/>
            <person name="Kyrpides N."/>
            <person name="Ovchinnikova G."/>
            <person name="Orwin P."/>
            <person name="Leadbetter J.R."/>
            <person name="Spain J.C."/>
            <person name="Han J.I."/>
        </authorList>
    </citation>
    <scope>NUCLEOTIDE SEQUENCE</scope>
    <source>
        <strain evidence="2">S110</strain>
    </source>
</reference>
<dbReference type="PANTHER" id="PTHR42815">
    <property type="entry name" value="FAD-BINDING, PUTATIVE (AFU_ORTHOLOGUE AFUA_6G07600)-RELATED"/>
    <property type="match status" value="1"/>
</dbReference>
<dbReference type="CDD" id="cd06184">
    <property type="entry name" value="flavohem_like_fad_nad_binding"/>
    <property type="match status" value="1"/>
</dbReference>
<dbReference type="Gene3D" id="2.30.110.10">
    <property type="entry name" value="Electron Transport, Fmn-binding Protein, Chain A"/>
    <property type="match status" value="1"/>
</dbReference>
<dbReference type="InterPro" id="IPR001041">
    <property type="entry name" value="2Fe-2S_ferredoxin-type"/>
</dbReference>
<dbReference type="GO" id="GO:0016491">
    <property type="term" value="F:oxidoreductase activity"/>
    <property type="evidence" value="ECO:0007669"/>
    <property type="project" value="InterPro"/>
</dbReference>
<evidence type="ECO:0000259" key="1">
    <source>
        <dbReference type="PROSITE" id="PS51384"/>
    </source>
</evidence>
<dbReference type="PRINTS" id="PR00406">
    <property type="entry name" value="CYTB5RDTASE"/>
</dbReference>
<proteinExistence type="predicted"/>
<sequence>MKTEFKAPVDSPWHAGELAIQESAGAVRAMDLPGRLYVRNFLLDQHRTFYPLLHFVVLGTVDPQGNVWATVRAGEPGFLQSPDPATLVVRAPRDTGDPAENGMEDGEAVGVLGIDLITRRRNRMNGNLRHSDAGTLDIEVAQSFGNCPRYIQNREFSFARDPALPSNKPAVHLDALDARAYELIEGADTFYVASYVDGQDGMRQVDVSHRGGKPGFVRIGSDGMLTIPDFSGNQFFMTLGNLLLNPTAGLLFIDSNTGDVLQMTGDAKVILDDPEIAAFEGAERLWTFTPRRVVHRPEGLPLRWSMTVDGWSPNLRMTGSWEDADRRLAAKALAQRWRPFRVTRLEQECSSVRSIYLSPKDGVATVLPQPGQHLPIRTMLLDTAEVLVRTYTLSLAPSDGEYRISVKKDGKASRHLHSLRVGDVLEARAPAGIFTVDAAQRRPLVLLAAGIGITPILAMLRHLVHGGKRTRILRPTWLFQSARTLEERPFDAELASLVEAGNGDVRWLRTLSQPGAAVLGRDYDKEGRIDIELLKATLPFGDYDFYLCGPPGFMQATYDGLRDLDVADDRIRAETFGPSSLKRSSDASTRAVEAPELAAQATDSVRVVFTESGKEGRWTPEDGSLLNVAEALGLAPPFGCRGGSCGTCRTRVLKVSVASRPSGETTRA</sequence>
<dbReference type="InterPro" id="IPR001433">
    <property type="entry name" value="OxRdtase_FAD/NAD-bd"/>
</dbReference>
<protein>
    <submittedName>
        <fullName evidence="2">Oxidoreductase FAD/NAD(P)-binding domain protein</fullName>
    </submittedName>
</protein>
<dbReference type="PROSITE" id="PS00197">
    <property type="entry name" value="2FE2S_FER_1"/>
    <property type="match status" value="1"/>
</dbReference>
<dbReference type="SUPFAM" id="SSF63380">
    <property type="entry name" value="Riboflavin synthase domain-like"/>
    <property type="match status" value="1"/>
</dbReference>
<dbReference type="InterPro" id="IPR012675">
    <property type="entry name" value="Beta-grasp_dom_sf"/>
</dbReference>